<reference evidence="1 2" key="1">
    <citation type="journal article" date="2020" name="Nature">
        <title>Six reference-quality genomes reveal evolution of bat adaptations.</title>
        <authorList>
            <person name="Jebb D."/>
            <person name="Huang Z."/>
            <person name="Pippel M."/>
            <person name="Hughes G.M."/>
            <person name="Lavrichenko K."/>
            <person name="Devanna P."/>
            <person name="Winkler S."/>
            <person name="Jermiin L.S."/>
            <person name="Skirmuntt E.C."/>
            <person name="Katzourakis A."/>
            <person name="Burkitt-Gray L."/>
            <person name="Ray D.A."/>
            <person name="Sullivan K.A.M."/>
            <person name="Roscito J.G."/>
            <person name="Kirilenko B.M."/>
            <person name="Davalos L.M."/>
            <person name="Corthals A.P."/>
            <person name="Power M.L."/>
            <person name="Jones G."/>
            <person name="Ransome R.D."/>
            <person name="Dechmann D.K.N."/>
            <person name="Locatelli A.G."/>
            <person name="Puechmaille S.J."/>
            <person name="Fedrigo O."/>
            <person name="Jarvis E.D."/>
            <person name="Hiller M."/>
            <person name="Vernes S.C."/>
            <person name="Myers E.W."/>
            <person name="Teeling E.C."/>
        </authorList>
    </citation>
    <scope>NUCLEOTIDE SEQUENCE [LARGE SCALE GENOMIC DNA]</scope>
    <source>
        <strain evidence="1">MPipKuh1</strain>
        <tissue evidence="1">Flight muscle</tissue>
    </source>
</reference>
<dbReference type="AlphaFoldDB" id="A0A7J7RCC9"/>
<organism evidence="1 2">
    <name type="scientific">Pipistrellus kuhlii</name>
    <name type="common">Kuhl's pipistrelle</name>
    <dbReference type="NCBI Taxonomy" id="59472"/>
    <lineage>
        <taxon>Eukaryota</taxon>
        <taxon>Metazoa</taxon>
        <taxon>Chordata</taxon>
        <taxon>Craniata</taxon>
        <taxon>Vertebrata</taxon>
        <taxon>Euteleostomi</taxon>
        <taxon>Mammalia</taxon>
        <taxon>Eutheria</taxon>
        <taxon>Laurasiatheria</taxon>
        <taxon>Chiroptera</taxon>
        <taxon>Yangochiroptera</taxon>
        <taxon>Vespertilionidae</taxon>
        <taxon>Pipistrellus</taxon>
    </lineage>
</organism>
<gene>
    <name evidence="1" type="ORF">mPipKuh1_010696</name>
</gene>
<evidence type="ECO:0000313" key="2">
    <source>
        <dbReference type="Proteomes" id="UP000558488"/>
    </source>
</evidence>
<comment type="caution">
    <text evidence="1">The sequence shown here is derived from an EMBL/GenBank/DDBJ whole genome shotgun (WGS) entry which is preliminary data.</text>
</comment>
<name>A0A7J7RCC9_PIPKU</name>
<evidence type="ECO:0000313" key="1">
    <source>
        <dbReference type="EMBL" id="KAF6273734.1"/>
    </source>
</evidence>
<protein>
    <submittedName>
        <fullName evidence="1">Uncharacterized protein</fullName>
    </submittedName>
</protein>
<accession>A0A7J7RCC9</accession>
<proteinExistence type="predicted"/>
<dbReference type="Proteomes" id="UP000558488">
    <property type="component" value="Unassembled WGS sequence"/>
</dbReference>
<keyword evidence="2" id="KW-1185">Reference proteome</keyword>
<dbReference type="EMBL" id="JACAGB010000084">
    <property type="protein sequence ID" value="KAF6273734.1"/>
    <property type="molecule type" value="Genomic_DNA"/>
</dbReference>
<sequence length="134" mass="15054">MGFGFITENRLSHTWVPPNLEAQDNYGELRGWDPRQPPGPDPIALWFWNYSVWSASTQPALTGKGSLTVLVHSHRVWMQRAFGGFGLEPHNLGKYGSCLSFRETNCSKGNGVRIFLADGFPVLPGLDRHDHTFK</sequence>